<dbReference type="InterPro" id="IPR004167">
    <property type="entry name" value="PSBD"/>
</dbReference>
<keyword evidence="6" id="KW-0012">Acyltransferase</keyword>
<accession>A0AAF0J0V2</accession>
<proteinExistence type="inferred from homology"/>
<evidence type="ECO:0000256" key="1">
    <source>
        <dbReference type="ARBA" id="ARBA00007317"/>
    </source>
</evidence>
<dbReference type="GO" id="GO:0045254">
    <property type="term" value="C:pyruvate dehydrogenase complex"/>
    <property type="evidence" value="ECO:0007669"/>
    <property type="project" value="InterPro"/>
</dbReference>
<dbReference type="GO" id="GO:0004742">
    <property type="term" value="F:dihydrolipoyllysine-residue acetyltransferase activity"/>
    <property type="evidence" value="ECO:0007669"/>
    <property type="project" value="UniProtKB-EC"/>
</dbReference>
<dbReference type="EC" id="2.3.1.12" evidence="6"/>
<feature type="compositionally biased region" description="Basic and acidic residues" evidence="3">
    <location>
        <begin position="85"/>
        <end position="104"/>
    </location>
</feature>
<dbReference type="InterPro" id="IPR036625">
    <property type="entry name" value="E3-bd_dom_sf"/>
</dbReference>
<feature type="compositionally biased region" description="Basic and acidic residues" evidence="3">
    <location>
        <begin position="191"/>
        <end position="200"/>
    </location>
</feature>
<feature type="domain" description="Lipoyl-binding" evidence="4">
    <location>
        <begin position="1"/>
        <end position="72"/>
    </location>
</feature>
<feature type="region of interest" description="Disordered" evidence="3">
    <location>
        <begin position="75"/>
        <end position="129"/>
    </location>
</feature>
<dbReference type="GO" id="GO:0006086">
    <property type="term" value="P:pyruvate decarboxylation to acetyl-CoA"/>
    <property type="evidence" value="ECO:0007669"/>
    <property type="project" value="InterPro"/>
</dbReference>
<comment type="similarity">
    <text evidence="1">Belongs to the 2-oxoacid dehydrogenase family.</text>
</comment>
<dbReference type="PROSITE" id="PS50968">
    <property type="entry name" value="BIOTINYL_LIPOYL"/>
    <property type="match status" value="1"/>
</dbReference>
<feature type="domain" description="Peripheral subunit-binding (PSBD)" evidence="5">
    <location>
        <begin position="126"/>
        <end position="165"/>
    </location>
</feature>
<protein>
    <submittedName>
        <fullName evidence="6">Dihydrolipoyllysine-residue acetyltransferase</fullName>
        <ecNumber evidence="6">2.3.1.12</ecNumber>
    </submittedName>
</protein>
<dbReference type="EMBL" id="CP119903">
    <property type="protein sequence ID" value="WFD23858.1"/>
    <property type="molecule type" value="Genomic_DNA"/>
</dbReference>
<dbReference type="AlphaFoldDB" id="A0AAF0J0V2"/>
<evidence type="ECO:0000313" key="7">
    <source>
        <dbReference type="Proteomes" id="UP001214415"/>
    </source>
</evidence>
<keyword evidence="7" id="KW-1185">Reference proteome</keyword>
<dbReference type="Proteomes" id="UP001214415">
    <property type="component" value="Chromosome 4"/>
</dbReference>
<feature type="region of interest" description="Disordered" evidence="3">
    <location>
        <begin position="247"/>
        <end position="273"/>
    </location>
</feature>
<feature type="region of interest" description="Disordered" evidence="3">
    <location>
        <begin position="168"/>
        <end position="210"/>
    </location>
</feature>
<dbReference type="Gene3D" id="4.10.320.10">
    <property type="entry name" value="E3-binding domain"/>
    <property type="match status" value="1"/>
</dbReference>
<feature type="compositionally biased region" description="Low complexity" evidence="3">
    <location>
        <begin position="105"/>
        <end position="116"/>
    </location>
</feature>
<dbReference type="FunFam" id="2.40.50.100:FF:000010">
    <property type="entry name" value="Acetyltransferase component of pyruvate dehydrogenase complex"/>
    <property type="match status" value="1"/>
</dbReference>
<dbReference type="InterPro" id="IPR000089">
    <property type="entry name" value="Biotin_lipoyl"/>
</dbReference>
<feature type="region of interest" description="Disordered" evidence="3">
    <location>
        <begin position="134"/>
        <end position="153"/>
    </location>
</feature>
<dbReference type="PROSITE" id="PS51826">
    <property type="entry name" value="PSBD"/>
    <property type="match status" value="1"/>
</dbReference>
<sequence length="273" mass="28743">MPAMSPTMERGNLGQWKVKEGDAFNAGDVLLEVETDKALMDVEATNEGVLAKILVPSGSKDVAVNDVIAFVAEEGDDLSDLSDPAEFRSSSEKEEKKEKKEASKESTTTTSQPPTESKGHAHFTKPAFPSVLRLANQNGIVEPEKDIKGTGPHGMLTKGDVLAYLGKSHGAYGTSKPHHTTISQLGGSPTKGDRGSKEAAKAPPKPLDGHDIQTMILQGLDSMSAPPLTPAKDVSVDDILGVYTAQQAPRAGPAPAPKQAPSMESVLADLLKT</sequence>
<dbReference type="PANTHER" id="PTHR23151">
    <property type="entry name" value="DIHYDROLIPOAMIDE ACETYL/SUCCINYL-TRANSFERASE-RELATED"/>
    <property type="match status" value="1"/>
</dbReference>
<name>A0AAF0J0V2_9BASI</name>
<dbReference type="PANTHER" id="PTHR23151:SF82">
    <property type="entry name" value="PYRUVATE DEHYDROGENASE COMPLEX PROTEIN X COMPONENT, MITOCHONDRIAL"/>
    <property type="match status" value="1"/>
</dbReference>
<evidence type="ECO:0000259" key="5">
    <source>
        <dbReference type="PROSITE" id="PS51826"/>
    </source>
</evidence>
<dbReference type="InterPro" id="IPR045257">
    <property type="entry name" value="E2/Pdx1"/>
</dbReference>
<reference evidence="6" key="1">
    <citation type="submission" date="2023-03" db="EMBL/GenBank/DDBJ databases">
        <title>Mating type loci evolution in Malassezia.</title>
        <authorList>
            <person name="Coelho M.A."/>
        </authorList>
    </citation>
    <scope>NUCLEOTIDE SEQUENCE</scope>
    <source>
        <strain evidence="6">CBS 12830</strain>
    </source>
</reference>
<dbReference type="Pfam" id="PF02817">
    <property type="entry name" value="E3_binding"/>
    <property type="match status" value="1"/>
</dbReference>
<dbReference type="Pfam" id="PF00364">
    <property type="entry name" value="Biotin_lipoyl"/>
    <property type="match status" value="1"/>
</dbReference>
<keyword evidence="2" id="KW-0450">Lipoyl</keyword>
<keyword evidence="6" id="KW-0808">Transferase</keyword>
<evidence type="ECO:0000313" key="6">
    <source>
        <dbReference type="EMBL" id="WFD23858.1"/>
    </source>
</evidence>
<evidence type="ECO:0000259" key="4">
    <source>
        <dbReference type="PROSITE" id="PS50968"/>
    </source>
</evidence>
<evidence type="ECO:0000256" key="2">
    <source>
        <dbReference type="ARBA" id="ARBA00022823"/>
    </source>
</evidence>
<gene>
    <name evidence="6" type="primary">PDX1</name>
    <name evidence="6" type="ORF">MEQU1_002552</name>
</gene>
<dbReference type="InterPro" id="IPR011053">
    <property type="entry name" value="Single_hybrid_motif"/>
</dbReference>
<dbReference type="SUPFAM" id="SSF47005">
    <property type="entry name" value="Peripheral subunit-binding domain of 2-oxo acid dehydrogenase complex"/>
    <property type="match status" value="1"/>
</dbReference>
<dbReference type="SUPFAM" id="SSF51230">
    <property type="entry name" value="Single hybrid motif"/>
    <property type="match status" value="1"/>
</dbReference>
<dbReference type="CDD" id="cd06849">
    <property type="entry name" value="lipoyl_domain"/>
    <property type="match status" value="1"/>
</dbReference>
<organism evidence="6 7">
    <name type="scientific">Malassezia equina</name>
    <dbReference type="NCBI Taxonomy" id="1381935"/>
    <lineage>
        <taxon>Eukaryota</taxon>
        <taxon>Fungi</taxon>
        <taxon>Dikarya</taxon>
        <taxon>Basidiomycota</taxon>
        <taxon>Ustilaginomycotina</taxon>
        <taxon>Malasseziomycetes</taxon>
        <taxon>Malasseziales</taxon>
        <taxon>Malasseziaceae</taxon>
        <taxon>Malassezia</taxon>
    </lineage>
</organism>
<evidence type="ECO:0000256" key="3">
    <source>
        <dbReference type="SAM" id="MobiDB-lite"/>
    </source>
</evidence>
<dbReference type="Gene3D" id="2.40.50.100">
    <property type="match status" value="1"/>
</dbReference>